<evidence type="ECO:0000313" key="3">
    <source>
        <dbReference type="Proteomes" id="UP000594364"/>
    </source>
</evidence>
<keyword evidence="3" id="KW-1185">Reference proteome</keyword>
<dbReference type="Proteomes" id="UP000594364">
    <property type="component" value="Chromosome 1"/>
</dbReference>
<dbReference type="InterPro" id="IPR015943">
    <property type="entry name" value="WD40/YVTN_repeat-like_dom_sf"/>
</dbReference>
<dbReference type="EMBL" id="CP031385">
    <property type="protein sequence ID" value="QPG93994.1"/>
    <property type="molecule type" value="Genomic_DNA"/>
</dbReference>
<name>A0A7S9KKH6_EPIFF</name>
<evidence type="ECO:0000313" key="2">
    <source>
        <dbReference type="EMBL" id="QPG93994.1"/>
    </source>
</evidence>
<protein>
    <recommendedName>
        <fullName evidence="4">6-phosphogluconolactonase</fullName>
    </recommendedName>
</protein>
<evidence type="ECO:0000256" key="1">
    <source>
        <dbReference type="ARBA" id="ARBA00005564"/>
    </source>
</evidence>
<dbReference type="SUPFAM" id="SSF51004">
    <property type="entry name" value="C-terminal (heme d1) domain of cytochrome cd1-nitrite reductase"/>
    <property type="match status" value="1"/>
</dbReference>
<dbReference type="AlphaFoldDB" id="A0A7S9KKH6"/>
<dbReference type="Gene3D" id="2.130.10.10">
    <property type="entry name" value="YVTN repeat-like/Quinoprotein amine dehydrogenase"/>
    <property type="match status" value="1"/>
</dbReference>
<comment type="similarity">
    <text evidence="1">Belongs to the cycloisomerase 2 family.</text>
</comment>
<reference evidence="2 3" key="1">
    <citation type="journal article" date="2018" name="PLoS Genet.">
        <title>Repeat elements organise 3D genome structure and mediate transcription in the filamentous fungus Epichloe festucae.</title>
        <authorList>
            <person name="Winter D.J."/>
            <person name="Ganley A.R.D."/>
            <person name="Young C.A."/>
            <person name="Liachko I."/>
            <person name="Schardl C.L."/>
            <person name="Dupont P.Y."/>
            <person name="Berry D."/>
            <person name="Ram A."/>
            <person name="Scott B."/>
            <person name="Cox M.P."/>
        </authorList>
    </citation>
    <scope>NUCLEOTIDE SEQUENCE [LARGE SCALE GENOMIC DNA]</scope>
    <source>
        <strain evidence="2 3">Fl1</strain>
    </source>
</reference>
<dbReference type="OrthoDB" id="9972196at2759"/>
<dbReference type="PANTHER" id="PTHR30344">
    <property type="entry name" value="6-PHOSPHOGLUCONOLACTONASE-RELATED"/>
    <property type="match status" value="1"/>
</dbReference>
<dbReference type="GO" id="GO:0017057">
    <property type="term" value="F:6-phosphogluconolactonase activity"/>
    <property type="evidence" value="ECO:0007669"/>
    <property type="project" value="TreeGrafter"/>
</dbReference>
<sequence>MNRGHRMNEGGQRRGGRRGKLAASLLHQLILFGQHRKPNTKTGSKLIFPPWPQTKRHRIMFKELLALVGVAAAASLPRNSDMAAAAFARDAPLSKILMSNGSNLLLADFDGAKFNIVFQKKVPIEATWLAYARPDRLYAVDENGKTSTLFGIDVAGNKMEMKATTQASSGVVHLALSKTGNRMVGAGYGASSIDVYDTSDGELKFLKSINSTGYQPQQKQQKAHPHQAVLDPKGRFFIVNDLGMNEILLLDSSGDSFEIINRVPVEPAGCGPRHGAFFPAGAAEPTHYIVLCETKNLVNVYSLRYVGGKGIQFRREQSLSTFPSGDVPAKAAAGELAVAPDNRNVYVSNRLSGATDSVANFRVVAQSANASSSDCTHTAAAIRLELVGLTSTGGTLPRMFSFANDGQTLLVGNQGGDLAVVALKRNQDGTLAEKPVASIASSAFPGGKGPAYIQQIA</sequence>
<accession>A0A7S9KKH6</accession>
<dbReference type="InterPro" id="IPR019405">
    <property type="entry name" value="Lactonase_7-beta_prop"/>
</dbReference>
<organism evidence="2 3">
    <name type="scientific">Epichloe festucae (strain Fl1)</name>
    <dbReference type="NCBI Taxonomy" id="877507"/>
    <lineage>
        <taxon>Eukaryota</taxon>
        <taxon>Fungi</taxon>
        <taxon>Dikarya</taxon>
        <taxon>Ascomycota</taxon>
        <taxon>Pezizomycotina</taxon>
        <taxon>Sordariomycetes</taxon>
        <taxon>Hypocreomycetidae</taxon>
        <taxon>Hypocreales</taxon>
        <taxon>Clavicipitaceae</taxon>
        <taxon>Epichloe</taxon>
    </lineage>
</organism>
<gene>
    <name evidence="2" type="ORF">C2857_003937</name>
</gene>
<dbReference type="InterPro" id="IPR011048">
    <property type="entry name" value="Haem_d1_sf"/>
</dbReference>
<dbReference type="Pfam" id="PF10282">
    <property type="entry name" value="Lactonase"/>
    <property type="match status" value="1"/>
</dbReference>
<proteinExistence type="inferred from homology"/>
<dbReference type="PANTHER" id="PTHR30344:SF1">
    <property type="entry name" value="6-PHOSPHOGLUCONOLACTONASE"/>
    <property type="match status" value="1"/>
</dbReference>
<dbReference type="InterPro" id="IPR050282">
    <property type="entry name" value="Cycloisomerase_2"/>
</dbReference>
<evidence type="ECO:0008006" key="4">
    <source>
        <dbReference type="Google" id="ProtNLM"/>
    </source>
</evidence>